<evidence type="ECO:0000256" key="1">
    <source>
        <dbReference type="SAM" id="MobiDB-lite"/>
    </source>
</evidence>
<reference evidence="3 4" key="1">
    <citation type="submission" date="2023-07" db="EMBL/GenBank/DDBJ databases">
        <title>Sequencing the genomes of 1000 actinobacteria strains.</title>
        <authorList>
            <person name="Klenk H.-P."/>
        </authorList>
    </citation>
    <scope>NUCLEOTIDE SEQUENCE [LARGE SCALE GENOMIC DNA]</scope>
    <source>
        <strain evidence="3 4">DSM 44109</strain>
    </source>
</reference>
<evidence type="ECO:0000313" key="3">
    <source>
        <dbReference type="EMBL" id="MDP9863963.1"/>
    </source>
</evidence>
<evidence type="ECO:0000256" key="2">
    <source>
        <dbReference type="SAM" id="SignalP"/>
    </source>
</evidence>
<feature type="signal peptide" evidence="2">
    <location>
        <begin position="1"/>
        <end position="22"/>
    </location>
</feature>
<gene>
    <name evidence="3" type="ORF">J2S55_003229</name>
</gene>
<name>A0ABT9R462_9ACTN</name>
<comment type="caution">
    <text evidence="3">The sequence shown here is derived from an EMBL/GenBank/DDBJ whole genome shotgun (WGS) entry which is preliminary data.</text>
</comment>
<accession>A0ABT9R462</accession>
<keyword evidence="2" id="KW-0732">Signal</keyword>
<organism evidence="3 4">
    <name type="scientific">Streptosporangium brasiliense</name>
    <dbReference type="NCBI Taxonomy" id="47480"/>
    <lineage>
        <taxon>Bacteria</taxon>
        <taxon>Bacillati</taxon>
        <taxon>Actinomycetota</taxon>
        <taxon>Actinomycetes</taxon>
        <taxon>Streptosporangiales</taxon>
        <taxon>Streptosporangiaceae</taxon>
        <taxon>Streptosporangium</taxon>
    </lineage>
</organism>
<feature type="chain" id="PRO_5047218046" evidence="2">
    <location>
        <begin position="23"/>
        <end position="81"/>
    </location>
</feature>
<evidence type="ECO:0000313" key="4">
    <source>
        <dbReference type="Proteomes" id="UP001230426"/>
    </source>
</evidence>
<feature type="region of interest" description="Disordered" evidence="1">
    <location>
        <begin position="28"/>
        <end position="81"/>
    </location>
</feature>
<feature type="compositionally biased region" description="Polar residues" evidence="1">
    <location>
        <begin position="44"/>
        <end position="73"/>
    </location>
</feature>
<dbReference type="RefSeq" id="WP_306861301.1">
    <property type="nucleotide sequence ID" value="NZ_JAUSRB010000002.1"/>
</dbReference>
<sequence length="81" mass="7905">MITRSHVRLAVFSMVAMLTVSALGSAQGEVVSGTAEAAPCAPSTGPTDSTESTESTGFTDSTDSVDPTGSAGDSSAAAIHG</sequence>
<keyword evidence="4" id="KW-1185">Reference proteome</keyword>
<dbReference type="Proteomes" id="UP001230426">
    <property type="component" value="Unassembled WGS sequence"/>
</dbReference>
<protein>
    <submittedName>
        <fullName evidence="3">Uncharacterized protein</fullName>
    </submittedName>
</protein>
<proteinExistence type="predicted"/>
<dbReference type="EMBL" id="JAUSRB010000002">
    <property type="protein sequence ID" value="MDP9863963.1"/>
    <property type="molecule type" value="Genomic_DNA"/>
</dbReference>